<accession>A0A543AZW5</accession>
<keyword evidence="3" id="KW-1185">Reference proteome</keyword>
<comment type="caution">
    <text evidence="2">The sequence shown here is derived from an EMBL/GenBank/DDBJ whole genome shotgun (WGS) entry which is preliminary data.</text>
</comment>
<name>A0A543AZW5_9ACTN</name>
<dbReference type="RefSeq" id="WP_142042077.1">
    <property type="nucleotide sequence ID" value="NZ_JBHTGS010000001.1"/>
</dbReference>
<evidence type="ECO:0000256" key="1">
    <source>
        <dbReference type="SAM" id="MobiDB-lite"/>
    </source>
</evidence>
<dbReference type="InParanoid" id="A0A543AZW5"/>
<feature type="region of interest" description="Disordered" evidence="1">
    <location>
        <begin position="108"/>
        <end position="166"/>
    </location>
</feature>
<dbReference type="Proteomes" id="UP000317043">
    <property type="component" value="Unassembled WGS sequence"/>
</dbReference>
<protein>
    <submittedName>
        <fullName evidence="2">Uncharacterized protein</fullName>
    </submittedName>
</protein>
<dbReference type="AlphaFoldDB" id="A0A543AZW5"/>
<feature type="compositionally biased region" description="Basic and acidic residues" evidence="1">
    <location>
        <begin position="119"/>
        <end position="139"/>
    </location>
</feature>
<reference evidence="2 3" key="1">
    <citation type="submission" date="2019-06" db="EMBL/GenBank/DDBJ databases">
        <title>Sequencing the genomes of 1000 actinobacteria strains.</title>
        <authorList>
            <person name="Klenk H.-P."/>
        </authorList>
    </citation>
    <scope>NUCLEOTIDE SEQUENCE [LARGE SCALE GENOMIC DNA]</scope>
    <source>
        <strain evidence="2 3">DSM 45928</strain>
    </source>
</reference>
<organism evidence="2 3">
    <name type="scientific">Stackebrandtia endophytica</name>
    <dbReference type="NCBI Taxonomy" id="1496996"/>
    <lineage>
        <taxon>Bacteria</taxon>
        <taxon>Bacillati</taxon>
        <taxon>Actinomycetota</taxon>
        <taxon>Actinomycetes</taxon>
        <taxon>Glycomycetales</taxon>
        <taxon>Glycomycetaceae</taxon>
        <taxon>Stackebrandtia</taxon>
    </lineage>
</organism>
<dbReference type="EMBL" id="VFOW01000001">
    <property type="protein sequence ID" value="TQL78118.1"/>
    <property type="molecule type" value="Genomic_DNA"/>
</dbReference>
<evidence type="ECO:0000313" key="3">
    <source>
        <dbReference type="Proteomes" id="UP000317043"/>
    </source>
</evidence>
<gene>
    <name evidence="2" type="ORF">FB566_3695</name>
</gene>
<proteinExistence type="predicted"/>
<evidence type="ECO:0000313" key="2">
    <source>
        <dbReference type="EMBL" id="TQL78118.1"/>
    </source>
</evidence>
<sequence>MTDDVNIDQFVGVRMDAAAVWLCGYSHFPAIAEPLIAAGTELNGIGAIEGEAFSRPTTYPGGGTASSGGPAFAAWSAVRTGFQTILRESVENLYEAGDALIIAAHSFDQQDEENGGQLDDIHRSMEDHYELVAPEDRQLPPEPGAPIVDDQPHQRPGASDGDQMAV</sequence>